<comment type="similarity">
    <text evidence="5">Belongs to the SAT4 family.</text>
</comment>
<evidence type="ECO:0000313" key="10">
    <source>
        <dbReference type="Proteomes" id="UP000800041"/>
    </source>
</evidence>
<dbReference type="InterPro" id="IPR049326">
    <property type="entry name" value="Rhodopsin_dom_fungi"/>
</dbReference>
<evidence type="ECO:0000256" key="2">
    <source>
        <dbReference type="ARBA" id="ARBA00022692"/>
    </source>
</evidence>
<gene>
    <name evidence="9" type="ORF">K402DRAFT_424184</name>
</gene>
<dbReference type="PANTHER" id="PTHR33048:SF47">
    <property type="entry name" value="INTEGRAL MEMBRANE PROTEIN-RELATED"/>
    <property type="match status" value="1"/>
</dbReference>
<feature type="compositionally biased region" description="Low complexity" evidence="6">
    <location>
        <begin position="464"/>
        <end position="474"/>
    </location>
</feature>
<reference evidence="9" key="1">
    <citation type="journal article" date="2020" name="Stud. Mycol.">
        <title>101 Dothideomycetes genomes: a test case for predicting lifestyles and emergence of pathogens.</title>
        <authorList>
            <person name="Haridas S."/>
            <person name="Albert R."/>
            <person name="Binder M."/>
            <person name="Bloem J."/>
            <person name="Labutti K."/>
            <person name="Salamov A."/>
            <person name="Andreopoulos B."/>
            <person name="Baker S."/>
            <person name="Barry K."/>
            <person name="Bills G."/>
            <person name="Bluhm B."/>
            <person name="Cannon C."/>
            <person name="Castanera R."/>
            <person name="Culley D."/>
            <person name="Daum C."/>
            <person name="Ezra D."/>
            <person name="Gonzalez J."/>
            <person name="Henrissat B."/>
            <person name="Kuo A."/>
            <person name="Liang C."/>
            <person name="Lipzen A."/>
            <person name="Lutzoni F."/>
            <person name="Magnuson J."/>
            <person name="Mondo S."/>
            <person name="Nolan M."/>
            <person name="Ohm R."/>
            <person name="Pangilinan J."/>
            <person name="Park H.-J."/>
            <person name="Ramirez L."/>
            <person name="Alfaro M."/>
            <person name="Sun H."/>
            <person name="Tritt A."/>
            <person name="Yoshinaga Y."/>
            <person name="Zwiers L.-H."/>
            <person name="Turgeon B."/>
            <person name="Goodwin S."/>
            <person name="Spatafora J."/>
            <person name="Crous P."/>
            <person name="Grigoriev I."/>
        </authorList>
    </citation>
    <scope>NUCLEOTIDE SEQUENCE</scope>
    <source>
        <strain evidence="9">CBS 113979</strain>
    </source>
</reference>
<dbReference type="AlphaFoldDB" id="A0A6G1GQ77"/>
<feature type="compositionally biased region" description="Basic and acidic residues" evidence="6">
    <location>
        <begin position="294"/>
        <end position="305"/>
    </location>
</feature>
<dbReference type="GO" id="GO:0016020">
    <property type="term" value="C:membrane"/>
    <property type="evidence" value="ECO:0007669"/>
    <property type="project" value="UniProtKB-SubCell"/>
</dbReference>
<comment type="subcellular location">
    <subcellularLocation>
        <location evidence="1">Membrane</location>
        <topology evidence="1">Multi-pass membrane protein</topology>
    </subcellularLocation>
</comment>
<feature type="compositionally biased region" description="Basic and acidic residues" evidence="6">
    <location>
        <begin position="429"/>
        <end position="440"/>
    </location>
</feature>
<feature type="transmembrane region" description="Helical" evidence="7">
    <location>
        <begin position="107"/>
        <end position="124"/>
    </location>
</feature>
<feature type="transmembrane region" description="Helical" evidence="7">
    <location>
        <begin position="184"/>
        <end position="207"/>
    </location>
</feature>
<dbReference type="PANTHER" id="PTHR33048">
    <property type="entry name" value="PTH11-LIKE INTEGRAL MEMBRANE PROTEIN (AFU_ORTHOLOGUE AFUA_5G11245)"/>
    <property type="match status" value="1"/>
</dbReference>
<feature type="transmembrane region" description="Helical" evidence="7">
    <location>
        <begin position="219"/>
        <end position="239"/>
    </location>
</feature>
<evidence type="ECO:0000256" key="7">
    <source>
        <dbReference type="SAM" id="Phobius"/>
    </source>
</evidence>
<evidence type="ECO:0000256" key="4">
    <source>
        <dbReference type="ARBA" id="ARBA00023136"/>
    </source>
</evidence>
<proteinExistence type="inferred from homology"/>
<sequence length="527" mass="59180">MVPSRENVEILIWCLWSASICVIAIRSICQWIRARRLTLDDYLMLICAIVLTANTVIGLMAFPDLYPSAESREESSPPASILNGKDFVGSNAHDIEEGIKLLFVQRIFFWMTLMVGKLSILFSIRHLGHGRSYTTSWWLLISFVAVAFIASFVSSFFTCLPTQKLWSSTGCTGAHDPKRAEGSLVFTMSVDVAADAMIMILPLVVLLRKALTPWQWSGIAVLYSFGSSKIVLTVIRWLLIEHSKDKYADSLAWPVEMLVLAFMWSQIELASLIIATNLPLIVEFWFMKRSDGSTDSDHDHDDNHDTPISQASNSRQRKRKSPLVCLPKRKRRTHLPGSLNHSLTSLAMNEHGRSRELLPFHGIRKVIGYSVMEEPLPPIPSLPPSPTISRIPSYLQTAVNRHNMHAPWEDQNNYLPRSRPGSITPIGGTRDRERERDRRNTTTSNHPPSIDLDLPIQHPEPAVSGSGRSSGRSSPRQASLLPGVYTEIRYSESGDVNLNGVGWHQQRHQLQQQRTVEAGRASFGYVG</sequence>
<evidence type="ECO:0000259" key="8">
    <source>
        <dbReference type="Pfam" id="PF20684"/>
    </source>
</evidence>
<organism evidence="9 10">
    <name type="scientific">Aulographum hederae CBS 113979</name>
    <dbReference type="NCBI Taxonomy" id="1176131"/>
    <lineage>
        <taxon>Eukaryota</taxon>
        <taxon>Fungi</taxon>
        <taxon>Dikarya</taxon>
        <taxon>Ascomycota</taxon>
        <taxon>Pezizomycotina</taxon>
        <taxon>Dothideomycetes</taxon>
        <taxon>Pleosporomycetidae</taxon>
        <taxon>Aulographales</taxon>
        <taxon>Aulographaceae</taxon>
    </lineage>
</organism>
<evidence type="ECO:0000256" key="1">
    <source>
        <dbReference type="ARBA" id="ARBA00004141"/>
    </source>
</evidence>
<dbReference type="OrthoDB" id="444631at2759"/>
<accession>A0A6G1GQ77</accession>
<feature type="region of interest" description="Disordered" evidence="6">
    <location>
        <begin position="408"/>
        <end position="478"/>
    </location>
</feature>
<dbReference type="Pfam" id="PF20684">
    <property type="entry name" value="Fung_rhodopsin"/>
    <property type="match status" value="1"/>
</dbReference>
<feature type="compositionally biased region" description="Basic residues" evidence="6">
    <location>
        <begin position="315"/>
        <end position="327"/>
    </location>
</feature>
<protein>
    <recommendedName>
        <fullName evidence="8">Rhodopsin domain-containing protein</fullName>
    </recommendedName>
</protein>
<evidence type="ECO:0000256" key="3">
    <source>
        <dbReference type="ARBA" id="ARBA00022989"/>
    </source>
</evidence>
<dbReference type="InterPro" id="IPR052337">
    <property type="entry name" value="SAT4-like"/>
</dbReference>
<keyword evidence="10" id="KW-1185">Reference proteome</keyword>
<feature type="transmembrane region" description="Helical" evidence="7">
    <location>
        <begin position="41"/>
        <end position="62"/>
    </location>
</feature>
<evidence type="ECO:0000256" key="5">
    <source>
        <dbReference type="ARBA" id="ARBA00038359"/>
    </source>
</evidence>
<keyword evidence="2 7" id="KW-0812">Transmembrane</keyword>
<dbReference type="EMBL" id="ML977179">
    <property type="protein sequence ID" value="KAF1982972.1"/>
    <property type="molecule type" value="Genomic_DNA"/>
</dbReference>
<feature type="transmembrane region" description="Helical" evidence="7">
    <location>
        <begin position="136"/>
        <end position="157"/>
    </location>
</feature>
<evidence type="ECO:0000313" key="9">
    <source>
        <dbReference type="EMBL" id="KAF1982972.1"/>
    </source>
</evidence>
<name>A0A6G1GQ77_9PEZI</name>
<feature type="transmembrane region" description="Helical" evidence="7">
    <location>
        <begin position="12"/>
        <end position="29"/>
    </location>
</feature>
<evidence type="ECO:0000256" key="6">
    <source>
        <dbReference type="SAM" id="MobiDB-lite"/>
    </source>
</evidence>
<dbReference type="Proteomes" id="UP000800041">
    <property type="component" value="Unassembled WGS sequence"/>
</dbReference>
<keyword evidence="3 7" id="KW-1133">Transmembrane helix</keyword>
<feature type="region of interest" description="Disordered" evidence="6">
    <location>
        <begin position="294"/>
        <end position="327"/>
    </location>
</feature>
<keyword evidence="4 7" id="KW-0472">Membrane</keyword>
<feature type="domain" description="Rhodopsin" evidence="8">
    <location>
        <begin position="25"/>
        <end position="282"/>
    </location>
</feature>
<feature type="transmembrane region" description="Helical" evidence="7">
    <location>
        <begin position="259"/>
        <end position="282"/>
    </location>
</feature>